<dbReference type="AlphaFoldDB" id="A0A940WPT8"/>
<proteinExistence type="predicted"/>
<reference evidence="1" key="1">
    <citation type="submission" date="2021-03" db="EMBL/GenBank/DDBJ databases">
        <title>Bacillus suaedae sp. nov., isolated from Suaeda aralocaspica.</title>
        <authorList>
            <person name="Lei R.F.R."/>
        </authorList>
    </citation>
    <scope>NUCLEOTIDE SEQUENCE</scope>
    <source>
        <strain evidence="1">YZJH907-2</strain>
    </source>
</reference>
<evidence type="ECO:0000313" key="1">
    <source>
        <dbReference type="EMBL" id="MBP3950315.1"/>
    </source>
</evidence>
<evidence type="ECO:0000313" key="2">
    <source>
        <dbReference type="Proteomes" id="UP000678228"/>
    </source>
</evidence>
<keyword evidence="2" id="KW-1185">Reference proteome</keyword>
<sequence length="66" mass="7513">MRLKNVDINPKSGKIELDILKQDKPIVLVVSDGRVRFTELPVHGETIVVTHQGKVKRVKFDEGEDF</sequence>
<dbReference type="RefSeq" id="WP_210595967.1">
    <property type="nucleotide sequence ID" value="NZ_JAGKSQ010000002.1"/>
</dbReference>
<dbReference type="Proteomes" id="UP000678228">
    <property type="component" value="Unassembled WGS sequence"/>
</dbReference>
<protein>
    <submittedName>
        <fullName evidence="1">XtrA/YqaO family protein</fullName>
    </submittedName>
</protein>
<gene>
    <name evidence="1" type="ORF">J7W16_04160</name>
</gene>
<accession>A0A940WPT8</accession>
<dbReference type="EMBL" id="JAGKSQ010000002">
    <property type="protein sequence ID" value="MBP3950315.1"/>
    <property type="molecule type" value="Genomic_DNA"/>
</dbReference>
<dbReference type="Pfam" id="PF17356">
    <property type="entry name" value="PBSX_XtrA"/>
    <property type="match status" value="1"/>
</dbReference>
<dbReference type="InterPro" id="IPR035530">
    <property type="entry name" value="PBSX_XtrA"/>
</dbReference>
<name>A0A940WPT8_9BACI</name>
<organism evidence="1 2">
    <name type="scientific">Halalkalibacter suaedae</name>
    <dbReference type="NCBI Taxonomy" id="2822140"/>
    <lineage>
        <taxon>Bacteria</taxon>
        <taxon>Bacillati</taxon>
        <taxon>Bacillota</taxon>
        <taxon>Bacilli</taxon>
        <taxon>Bacillales</taxon>
        <taxon>Bacillaceae</taxon>
        <taxon>Halalkalibacter</taxon>
    </lineage>
</organism>
<comment type="caution">
    <text evidence="1">The sequence shown here is derived from an EMBL/GenBank/DDBJ whole genome shotgun (WGS) entry which is preliminary data.</text>
</comment>